<name>A0A2V1DIW8_9PLEO</name>
<accession>A0A2V1DIW8</accession>
<organism evidence="2 3">
    <name type="scientific">Periconia macrospinosa</name>
    <dbReference type="NCBI Taxonomy" id="97972"/>
    <lineage>
        <taxon>Eukaryota</taxon>
        <taxon>Fungi</taxon>
        <taxon>Dikarya</taxon>
        <taxon>Ascomycota</taxon>
        <taxon>Pezizomycotina</taxon>
        <taxon>Dothideomycetes</taxon>
        <taxon>Pleosporomycetidae</taxon>
        <taxon>Pleosporales</taxon>
        <taxon>Massarineae</taxon>
        <taxon>Periconiaceae</taxon>
        <taxon>Periconia</taxon>
    </lineage>
</organism>
<feature type="compositionally biased region" description="Basic residues" evidence="1">
    <location>
        <begin position="215"/>
        <end position="227"/>
    </location>
</feature>
<evidence type="ECO:0000313" key="2">
    <source>
        <dbReference type="EMBL" id="PVH98018.1"/>
    </source>
</evidence>
<proteinExistence type="predicted"/>
<sequence length="343" mass="39074">MSKTYLSKPSPSQSGDNLASLLVDIDNNLAWQLAFSSLDAGRRNSTESTATVVVDMDETTGEMHVSHRNRDPSFLNRTFEDLDREVDIEFHHRKRGGLVVSGNDPATGFSYDYDGRVIHVHRDNHHHLSRRDSKIERLNTRDSVGSSVYSEYYAVDAETYETGADMLVVHIESETPNKGKAPSRKSKKVAPFMWRLLMGFEKCGVWERFKDEKKKKTKKKTRNKLINKSRSLLTSRTPNPHHPDPQTPLHGFHRLSQKDIIPGPITVEKRSRARDRRARLIVAEASQLPPSHMVTPQKTNPRLNRTVDLRPTGGVWVMPSDGMDLPPEELANYFHSWDDMNGL</sequence>
<dbReference type="OrthoDB" id="3799947at2759"/>
<feature type="compositionally biased region" description="Polar residues" evidence="1">
    <location>
        <begin position="228"/>
        <end position="238"/>
    </location>
</feature>
<dbReference type="EMBL" id="KZ805423">
    <property type="protein sequence ID" value="PVH98018.1"/>
    <property type="molecule type" value="Genomic_DNA"/>
</dbReference>
<feature type="region of interest" description="Disordered" evidence="1">
    <location>
        <begin position="211"/>
        <end position="251"/>
    </location>
</feature>
<evidence type="ECO:0000256" key="1">
    <source>
        <dbReference type="SAM" id="MobiDB-lite"/>
    </source>
</evidence>
<keyword evidence="3" id="KW-1185">Reference proteome</keyword>
<dbReference type="Proteomes" id="UP000244855">
    <property type="component" value="Unassembled WGS sequence"/>
</dbReference>
<protein>
    <submittedName>
        <fullName evidence="2">Uncharacterized protein</fullName>
    </submittedName>
</protein>
<evidence type="ECO:0000313" key="3">
    <source>
        <dbReference type="Proteomes" id="UP000244855"/>
    </source>
</evidence>
<gene>
    <name evidence="2" type="ORF">DM02DRAFT_657745</name>
</gene>
<dbReference type="AlphaFoldDB" id="A0A2V1DIW8"/>
<reference evidence="2 3" key="1">
    <citation type="journal article" date="2018" name="Sci. Rep.">
        <title>Comparative genomics provides insights into the lifestyle and reveals functional heterogeneity of dark septate endophytic fungi.</title>
        <authorList>
            <person name="Knapp D.G."/>
            <person name="Nemeth J.B."/>
            <person name="Barry K."/>
            <person name="Hainaut M."/>
            <person name="Henrissat B."/>
            <person name="Johnson J."/>
            <person name="Kuo A."/>
            <person name="Lim J.H.P."/>
            <person name="Lipzen A."/>
            <person name="Nolan M."/>
            <person name="Ohm R.A."/>
            <person name="Tamas L."/>
            <person name="Grigoriev I.V."/>
            <person name="Spatafora J.W."/>
            <person name="Nagy L.G."/>
            <person name="Kovacs G.M."/>
        </authorList>
    </citation>
    <scope>NUCLEOTIDE SEQUENCE [LARGE SCALE GENOMIC DNA]</scope>
    <source>
        <strain evidence="2 3">DSE2036</strain>
    </source>
</reference>